<name>A0A0P0RJ66_9BURK</name>
<feature type="domain" description="MobA-like NTP transferase" evidence="4">
    <location>
        <begin position="3"/>
        <end position="129"/>
    </location>
</feature>
<dbReference type="PANTHER" id="PTHR43584:SF8">
    <property type="entry name" value="N-ACETYLMURAMATE ALPHA-1-PHOSPHATE URIDYLYLTRANSFERASE"/>
    <property type="match status" value="1"/>
</dbReference>
<evidence type="ECO:0000259" key="4">
    <source>
        <dbReference type="Pfam" id="PF12804"/>
    </source>
</evidence>
<dbReference type="KEGG" id="bcai:K788_0000273"/>
<dbReference type="Pfam" id="PF12804">
    <property type="entry name" value="NTP_transf_3"/>
    <property type="match status" value="1"/>
</dbReference>
<sequence>MRAIILAAGLGLRLQQPVGEQFPKCLLRFDGVTLLERHLQMLDAAGVTDVVLALGFQPELVEAELERIEWPHKVEIKLNPRFDLGSVLTVHTVADAVTGGGDVLLMDADVLYDERILSALVAGEHANRLLIDRDFEAGDEPVKLCLKDGVPVELRKQLAVGLEYDTIGESVGFFRLREETAKRFAEIVAGYVDSGRANMPHEEAVRDLLLERSHVFDTADVTGAPWIEIDFPNDVKRAAAEILPMLQPMVGAGR</sequence>
<dbReference type="InterPro" id="IPR050065">
    <property type="entry name" value="GlmU-like"/>
</dbReference>
<dbReference type="EMBL" id="CP012747">
    <property type="protein sequence ID" value="ALL68708.1"/>
    <property type="molecule type" value="Genomic_DNA"/>
</dbReference>
<gene>
    <name evidence="5" type="ORF">K788_0000273</name>
</gene>
<dbReference type="PANTHER" id="PTHR43584">
    <property type="entry name" value="NUCLEOTIDYL TRANSFERASE"/>
    <property type="match status" value="1"/>
</dbReference>
<dbReference type="Proteomes" id="UP000019146">
    <property type="component" value="Chromosome 2"/>
</dbReference>
<evidence type="ECO:0000256" key="1">
    <source>
        <dbReference type="ARBA" id="ARBA00022679"/>
    </source>
</evidence>
<keyword evidence="1" id="KW-0808">Transferase</keyword>
<reference evidence="5 6" key="1">
    <citation type="journal article" date="2014" name="Genome Announc.">
        <title>Draft Genome Sequence of the Haloacid-Degrading Burkholderia caribensis Strain MBA4.</title>
        <authorList>
            <person name="Pan Y."/>
            <person name="Kong K.F."/>
            <person name="Tsang J.S."/>
        </authorList>
    </citation>
    <scope>NUCLEOTIDE SEQUENCE [LARGE SCALE GENOMIC DNA]</scope>
    <source>
        <strain evidence="5 6">MBA4</strain>
    </source>
</reference>
<dbReference type="RefSeq" id="WP_035997652.1">
    <property type="nucleotide sequence ID" value="NZ_CP012747.1"/>
</dbReference>
<keyword evidence="3" id="KW-0460">Magnesium</keyword>
<accession>A0A0P0RJ66</accession>
<proteinExistence type="predicted"/>
<dbReference type="AlphaFoldDB" id="A0A0P0RJ66"/>
<protein>
    <submittedName>
        <fullName evidence="5">Choline permease LicB</fullName>
    </submittedName>
</protein>
<evidence type="ECO:0000313" key="6">
    <source>
        <dbReference type="Proteomes" id="UP000019146"/>
    </source>
</evidence>
<evidence type="ECO:0000256" key="3">
    <source>
        <dbReference type="ARBA" id="ARBA00022842"/>
    </source>
</evidence>
<dbReference type="InterPro" id="IPR025877">
    <property type="entry name" value="MobA-like_NTP_Trfase"/>
</dbReference>
<dbReference type="CDD" id="cd02523">
    <property type="entry name" value="PC_cytidylyltransferase"/>
    <property type="match status" value="1"/>
</dbReference>
<dbReference type="GeneID" id="69972379"/>
<keyword evidence="2" id="KW-0548">Nucleotidyltransferase</keyword>
<dbReference type="SUPFAM" id="SSF53448">
    <property type="entry name" value="Nucleotide-diphospho-sugar transferases"/>
    <property type="match status" value="1"/>
</dbReference>
<dbReference type="Gene3D" id="3.90.550.10">
    <property type="entry name" value="Spore Coat Polysaccharide Biosynthesis Protein SpsA, Chain A"/>
    <property type="match status" value="1"/>
</dbReference>
<dbReference type="InterPro" id="IPR029044">
    <property type="entry name" value="Nucleotide-diphossugar_trans"/>
</dbReference>
<dbReference type="GO" id="GO:0016779">
    <property type="term" value="F:nucleotidyltransferase activity"/>
    <property type="evidence" value="ECO:0007669"/>
    <property type="project" value="UniProtKB-KW"/>
</dbReference>
<evidence type="ECO:0000313" key="5">
    <source>
        <dbReference type="EMBL" id="ALL68708.1"/>
    </source>
</evidence>
<organism evidence="5 6">
    <name type="scientific">Paraburkholderia caribensis MBA4</name>
    <dbReference type="NCBI Taxonomy" id="1323664"/>
    <lineage>
        <taxon>Bacteria</taxon>
        <taxon>Pseudomonadati</taxon>
        <taxon>Pseudomonadota</taxon>
        <taxon>Betaproteobacteria</taxon>
        <taxon>Burkholderiales</taxon>
        <taxon>Burkholderiaceae</taxon>
        <taxon>Paraburkholderia</taxon>
    </lineage>
</organism>
<evidence type="ECO:0000256" key="2">
    <source>
        <dbReference type="ARBA" id="ARBA00022695"/>
    </source>
</evidence>